<sequence length="93" mass="10910">MNDKEKNKKIADWLSLESIGIREDAQTDEDEPVWYRFKETCRFENGRYSVSLPFRDSEITVSPNKGLAIQQFLQLKRSIDRKPDIAAQIKHII</sequence>
<reference evidence="2" key="1">
    <citation type="submission" date="2016-11" db="UniProtKB">
        <authorList>
            <consortium name="WormBaseParasite"/>
        </authorList>
    </citation>
    <scope>IDENTIFICATION</scope>
</reference>
<evidence type="ECO:0000313" key="2">
    <source>
        <dbReference type="WBParaSite" id="Hba_02347"/>
    </source>
</evidence>
<dbReference type="WBParaSite" id="Hba_02347">
    <property type="protein sequence ID" value="Hba_02347"/>
    <property type="gene ID" value="Hba_02347"/>
</dbReference>
<dbReference type="AlphaFoldDB" id="A0A1I7WCA7"/>
<protein>
    <submittedName>
        <fullName evidence="2">Transposase</fullName>
    </submittedName>
</protein>
<accession>A0A1I7WCA7</accession>
<organism evidence="1 2">
    <name type="scientific">Heterorhabditis bacteriophora</name>
    <name type="common">Entomopathogenic nematode worm</name>
    <dbReference type="NCBI Taxonomy" id="37862"/>
    <lineage>
        <taxon>Eukaryota</taxon>
        <taxon>Metazoa</taxon>
        <taxon>Ecdysozoa</taxon>
        <taxon>Nematoda</taxon>
        <taxon>Chromadorea</taxon>
        <taxon>Rhabditida</taxon>
        <taxon>Rhabditina</taxon>
        <taxon>Rhabditomorpha</taxon>
        <taxon>Strongyloidea</taxon>
        <taxon>Heterorhabditidae</taxon>
        <taxon>Heterorhabditis</taxon>
    </lineage>
</organism>
<proteinExistence type="predicted"/>
<dbReference type="Proteomes" id="UP000095283">
    <property type="component" value="Unplaced"/>
</dbReference>
<evidence type="ECO:0000313" key="1">
    <source>
        <dbReference type="Proteomes" id="UP000095283"/>
    </source>
</evidence>
<keyword evidence="1" id="KW-1185">Reference proteome</keyword>
<name>A0A1I7WCA7_HETBA</name>